<protein>
    <submittedName>
        <fullName evidence="1">Uncharacterized protein</fullName>
    </submittedName>
</protein>
<dbReference type="EMBL" id="JALN02000001">
    <property type="protein sequence ID" value="KDE98249.1"/>
    <property type="molecule type" value="Genomic_DNA"/>
</dbReference>
<dbReference type="Proteomes" id="UP000022835">
    <property type="component" value="Unassembled WGS sequence"/>
</dbReference>
<dbReference type="STRING" id="1440774.Y900_004655"/>
<dbReference type="eggNOG" id="ENOG5031RHH">
    <property type="taxonomic scope" value="Bacteria"/>
</dbReference>
<gene>
    <name evidence="1" type="ORF">Y900_004655</name>
</gene>
<dbReference type="AlphaFoldDB" id="A0A064CC82"/>
<evidence type="ECO:0000313" key="2">
    <source>
        <dbReference type="Proteomes" id="UP000022835"/>
    </source>
</evidence>
<reference evidence="1" key="1">
    <citation type="submission" date="2014-05" db="EMBL/GenBank/DDBJ databases">
        <title>Genome sequence of Mycobacterium aromaticivorans strain JS19b1T (= DSM 45407T).</title>
        <authorList>
            <person name="Kwak Y."/>
            <person name="Park G.-S."/>
            <person name="Li Q.X."/>
            <person name="Lee S.-E."/>
            <person name="Shin J.-H."/>
        </authorList>
    </citation>
    <scope>NUCLEOTIDE SEQUENCE [LARGE SCALE GENOMIC DNA]</scope>
    <source>
        <strain evidence="1">JS19b1</strain>
    </source>
</reference>
<dbReference type="Gene3D" id="2.60.40.2880">
    <property type="entry name" value="MmpS1-5, C-terminal soluble domain"/>
    <property type="match status" value="1"/>
</dbReference>
<accession>A0A064CC82</accession>
<evidence type="ECO:0000313" key="1">
    <source>
        <dbReference type="EMBL" id="KDE98249.1"/>
    </source>
</evidence>
<sequence>MGALGFSQWVSPATAHADDVVTYEVVSDDVHVANIEFESSTGRAAVDGAALPWRTEVPVRSVRGAPPDGSQVRADWRPQSAPGRWVSVRIIYRGNLICQNTLDVGNAACYGITPRIT</sequence>
<proteinExistence type="predicted"/>
<name>A0A064CC82_9MYCO</name>
<keyword evidence="2" id="KW-1185">Reference proteome</keyword>
<comment type="caution">
    <text evidence="1">The sequence shown here is derived from an EMBL/GenBank/DDBJ whole genome shotgun (WGS) entry which is preliminary data.</text>
</comment>
<organism evidence="1 2">
    <name type="scientific">Mycolicibacterium aromaticivorans JS19b1 = JCM 16368</name>
    <dbReference type="NCBI Taxonomy" id="1440774"/>
    <lineage>
        <taxon>Bacteria</taxon>
        <taxon>Bacillati</taxon>
        <taxon>Actinomycetota</taxon>
        <taxon>Actinomycetes</taxon>
        <taxon>Mycobacteriales</taxon>
        <taxon>Mycobacteriaceae</taxon>
        <taxon>Mycolicibacterium</taxon>
    </lineage>
</organism>
<dbReference type="InterPro" id="IPR038468">
    <property type="entry name" value="MmpS_C"/>
</dbReference>
<dbReference type="OrthoDB" id="4619761at2"/>